<dbReference type="Pfam" id="PF00050">
    <property type="entry name" value="Kazal_1"/>
    <property type="match status" value="1"/>
</dbReference>
<dbReference type="CDD" id="cd00104">
    <property type="entry name" value="KAZAL_FS"/>
    <property type="match status" value="1"/>
</dbReference>
<dbReference type="RefSeq" id="WP_125439617.1">
    <property type="nucleotide sequence ID" value="NZ_RWIU01000005.1"/>
</dbReference>
<gene>
    <name evidence="2" type="ORF">EI293_16390</name>
</gene>
<dbReference type="SMART" id="SM00280">
    <property type="entry name" value="KAZAL"/>
    <property type="match status" value="1"/>
</dbReference>
<evidence type="ECO:0000259" key="1">
    <source>
        <dbReference type="PROSITE" id="PS51465"/>
    </source>
</evidence>
<protein>
    <submittedName>
        <fullName evidence="2">Kazal domain protein</fullName>
    </submittedName>
</protein>
<accession>A0A3R9MCC4</accession>
<sequence>MKIHPALLALPLFLAACQRETAPTSDCIDTSKIRKDSICTMEYAPVCGCDGKTYSNPCQATNAGVTSSTPGACAGQ</sequence>
<dbReference type="AlphaFoldDB" id="A0A3R9MCC4"/>
<evidence type="ECO:0000313" key="3">
    <source>
        <dbReference type="Proteomes" id="UP000270291"/>
    </source>
</evidence>
<dbReference type="Proteomes" id="UP000270291">
    <property type="component" value="Unassembled WGS sequence"/>
</dbReference>
<dbReference type="PROSITE" id="PS51465">
    <property type="entry name" value="KAZAL_2"/>
    <property type="match status" value="1"/>
</dbReference>
<evidence type="ECO:0000313" key="2">
    <source>
        <dbReference type="EMBL" id="RSK42487.1"/>
    </source>
</evidence>
<proteinExistence type="predicted"/>
<feature type="domain" description="Kazal-like" evidence="1">
    <location>
        <begin position="21"/>
        <end position="75"/>
    </location>
</feature>
<dbReference type="PROSITE" id="PS51257">
    <property type="entry name" value="PROKAR_LIPOPROTEIN"/>
    <property type="match status" value="1"/>
</dbReference>
<dbReference type="SUPFAM" id="SSF100895">
    <property type="entry name" value="Kazal-type serine protease inhibitors"/>
    <property type="match status" value="1"/>
</dbReference>
<keyword evidence="3" id="KW-1185">Reference proteome</keyword>
<dbReference type="InterPro" id="IPR002350">
    <property type="entry name" value="Kazal_dom"/>
</dbReference>
<organism evidence="2 3">
    <name type="scientific">Hymenobacter perfusus</name>
    <dbReference type="NCBI Taxonomy" id="1236770"/>
    <lineage>
        <taxon>Bacteria</taxon>
        <taxon>Pseudomonadati</taxon>
        <taxon>Bacteroidota</taxon>
        <taxon>Cytophagia</taxon>
        <taxon>Cytophagales</taxon>
        <taxon>Hymenobacteraceae</taxon>
        <taxon>Hymenobacter</taxon>
    </lineage>
</organism>
<dbReference type="InterPro" id="IPR036058">
    <property type="entry name" value="Kazal_dom_sf"/>
</dbReference>
<dbReference type="OrthoDB" id="9800302at2"/>
<comment type="caution">
    <text evidence="2">The sequence shown here is derived from an EMBL/GenBank/DDBJ whole genome shotgun (WGS) entry which is preliminary data.</text>
</comment>
<name>A0A3R9MCC4_9BACT</name>
<reference evidence="2 3" key="1">
    <citation type="submission" date="2018-12" db="EMBL/GenBank/DDBJ databases">
        <authorList>
            <person name="Feng G."/>
            <person name="Zhu H."/>
        </authorList>
    </citation>
    <scope>NUCLEOTIDE SEQUENCE [LARGE SCALE GENOMIC DNA]</scope>
    <source>
        <strain evidence="2 3">LMG 26000</strain>
    </source>
</reference>
<dbReference type="Gene3D" id="3.30.60.30">
    <property type="match status" value="1"/>
</dbReference>
<dbReference type="EMBL" id="RWIU01000005">
    <property type="protein sequence ID" value="RSK42487.1"/>
    <property type="molecule type" value="Genomic_DNA"/>
</dbReference>